<evidence type="ECO:0000313" key="13">
    <source>
        <dbReference type="EMBL" id="ABX09322.1"/>
    </source>
</evidence>
<comment type="similarity">
    <text evidence="12">Belongs to the LpxC family.</text>
</comment>
<dbReference type="GO" id="GO:0046872">
    <property type="term" value="F:metal ion binding"/>
    <property type="evidence" value="ECO:0007669"/>
    <property type="project" value="UniProtKB-KW"/>
</dbReference>
<evidence type="ECO:0000256" key="11">
    <source>
        <dbReference type="ARBA" id="ARBA00024535"/>
    </source>
</evidence>
<evidence type="ECO:0000313" key="14">
    <source>
        <dbReference type="Proteomes" id="UP000000788"/>
    </source>
</evidence>
<comment type="pathway">
    <text evidence="3 12">Glycolipid biosynthesis; lipid IV(A) biosynthesis; lipid IV(A) from (3R)-3-hydroxytetradecanoyl-[acyl-carrier-protein] and UDP-N-acetyl-alpha-D-glucosamine: step 2/6.</text>
</comment>
<dbReference type="HOGENOM" id="CLU_046528_0_0_3"/>
<dbReference type="OrthoDB" id="9772788at2"/>
<dbReference type="EMBL" id="CP000878">
    <property type="protein sequence ID" value="ABX09322.1"/>
    <property type="molecule type" value="Genomic_DNA"/>
</dbReference>
<feature type="active site" description="Proton donor" evidence="12">
    <location>
        <position position="266"/>
    </location>
</feature>
<evidence type="ECO:0000256" key="1">
    <source>
        <dbReference type="ARBA" id="ARBA00001947"/>
    </source>
</evidence>
<dbReference type="AlphaFoldDB" id="A9BBW0"/>
<keyword evidence="5 12" id="KW-0444">Lipid biosynthesis</keyword>
<evidence type="ECO:0000256" key="6">
    <source>
        <dbReference type="ARBA" id="ARBA00022556"/>
    </source>
</evidence>
<evidence type="ECO:0000256" key="9">
    <source>
        <dbReference type="ARBA" id="ARBA00022833"/>
    </source>
</evidence>
<evidence type="ECO:0000256" key="10">
    <source>
        <dbReference type="ARBA" id="ARBA00023098"/>
    </source>
</evidence>
<dbReference type="Gene3D" id="3.30.1700.10">
    <property type="entry name" value="lpxc deacetylase, domain 2"/>
    <property type="match status" value="1"/>
</dbReference>
<comment type="catalytic activity">
    <reaction evidence="11 12">
        <text>a UDP-3-O-[(3R)-3-hydroxyacyl]-N-acetyl-alpha-D-glucosamine + H2O = a UDP-3-O-[(3R)-3-hydroxyacyl]-alpha-D-glucosamine + acetate</text>
        <dbReference type="Rhea" id="RHEA:67816"/>
        <dbReference type="ChEBI" id="CHEBI:15377"/>
        <dbReference type="ChEBI" id="CHEBI:30089"/>
        <dbReference type="ChEBI" id="CHEBI:137740"/>
        <dbReference type="ChEBI" id="CHEBI:173225"/>
        <dbReference type="EC" id="3.5.1.108"/>
    </reaction>
</comment>
<dbReference type="EC" id="3.5.1.108" evidence="4 12"/>
<dbReference type="SUPFAM" id="SSF54211">
    <property type="entry name" value="Ribosomal protein S5 domain 2-like"/>
    <property type="match status" value="2"/>
</dbReference>
<sequence>MEWLPENYQGAWTLGRSVSREGICLHSGEHSTVTLSPSVAPGINFVWAGEEGLTELINPNKVVSTQLCTTLRLGNKTLSTVEHLFGALIGCGVTHVQIKVSGEEIPLLDGSAIGWVEAIKEAGLESVKSEQRKILELKKPLIIHKGRSVITATPADSFSLIGIIDFPYPAIGQQSFSIDLTPRKFVDQIAPARTFGFKDQIDQLREQGLIKGGSLENSLVCDDNFWVNPPLRFQNEPVRHKLLDLIGDLALVGLPKAQVLVYRGSHALHVELAAAFLKDSFSKQPSFD</sequence>
<dbReference type="STRING" id="93059.P9211_13911"/>
<evidence type="ECO:0000256" key="5">
    <source>
        <dbReference type="ARBA" id="ARBA00022516"/>
    </source>
</evidence>
<dbReference type="eggNOG" id="COG0774">
    <property type="taxonomic scope" value="Bacteria"/>
</dbReference>
<keyword evidence="14" id="KW-1185">Reference proteome</keyword>
<dbReference type="InterPro" id="IPR015870">
    <property type="entry name" value="UDP-acyl_N-AcGlcN_deAcase_N"/>
</dbReference>
<dbReference type="InterPro" id="IPR004463">
    <property type="entry name" value="UDP-acyl_GlcNac_deAcase"/>
</dbReference>
<keyword evidence="8 12" id="KW-0378">Hydrolase</keyword>
<evidence type="ECO:0000256" key="7">
    <source>
        <dbReference type="ARBA" id="ARBA00022723"/>
    </source>
</evidence>
<dbReference type="GO" id="GO:0016020">
    <property type="term" value="C:membrane"/>
    <property type="evidence" value="ECO:0007669"/>
    <property type="project" value="GOC"/>
</dbReference>
<evidence type="ECO:0000256" key="3">
    <source>
        <dbReference type="ARBA" id="ARBA00005002"/>
    </source>
</evidence>
<comment type="cofactor">
    <cofactor evidence="1 12">
        <name>Zn(2+)</name>
        <dbReference type="ChEBI" id="CHEBI:29105"/>
    </cofactor>
</comment>
<dbReference type="Gene3D" id="3.30.230.20">
    <property type="entry name" value="lpxc deacetylase, domain 1"/>
    <property type="match status" value="1"/>
</dbReference>
<keyword evidence="10 12" id="KW-0443">Lipid metabolism</keyword>
<evidence type="ECO:0000256" key="4">
    <source>
        <dbReference type="ARBA" id="ARBA00012745"/>
    </source>
</evidence>
<evidence type="ECO:0000256" key="12">
    <source>
        <dbReference type="HAMAP-Rule" id="MF_00388"/>
    </source>
</evidence>
<dbReference type="GO" id="GO:0009245">
    <property type="term" value="P:lipid A biosynthetic process"/>
    <property type="evidence" value="ECO:0007669"/>
    <property type="project" value="UniProtKB-UniRule"/>
</dbReference>
<dbReference type="RefSeq" id="WP_012195943.1">
    <property type="nucleotide sequence ID" value="NC_009976.1"/>
</dbReference>
<comment type="function">
    <text evidence="2 12">Catalyzes the hydrolysis of UDP-3-O-myristoyl-N-acetylglucosamine to form UDP-3-O-myristoylglucosamine and acetate, the committed step in lipid A biosynthesis.</text>
</comment>
<keyword evidence="7 12" id="KW-0479">Metal-binding</keyword>
<organism evidence="13 14">
    <name type="scientific">Prochlorococcus marinus (strain MIT 9211)</name>
    <dbReference type="NCBI Taxonomy" id="93059"/>
    <lineage>
        <taxon>Bacteria</taxon>
        <taxon>Bacillati</taxon>
        <taxon>Cyanobacteriota</taxon>
        <taxon>Cyanophyceae</taxon>
        <taxon>Synechococcales</taxon>
        <taxon>Prochlorococcaceae</taxon>
        <taxon>Prochlorococcus</taxon>
    </lineage>
</organism>
<dbReference type="HAMAP" id="MF_00388">
    <property type="entry name" value="LpxC"/>
    <property type="match status" value="1"/>
</dbReference>
<dbReference type="PANTHER" id="PTHR33694:SF1">
    <property type="entry name" value="UDP-3-O-ACYL-N-ACETYLGLUCOSAMINE DEACETYLASE 1, MITOCHONDRIAL-RELATED"/>
    <property type="match status" value="1"/>
</dbReference>
<reference evidence="13 14" key="1">
    <citation type="journal article" date="2007" name="PLoS Genet.">
        <title>Patterns and implications of gene gain and loss in the evolution of Prochlorococcus.</title>
        <authorList>
            <person name="Kettler G.C."/>
            <person name="Martiny A.C."/>
            <person name="Huang K."/>
            <person name="Zucker J."/>
            <person name="Coleman M.L."/>
            <person name="Rodrigue S."/>
            <person name="Chen F."/>
            <person name="Lapidus A."/>
            <person name="Ferriera S."/>
            <person name="Johnson J."/>
            <person name="Steglich C."/>
            <person name="Church G.M."/>
            <person name="Richardson P."/>
            <person name="Chisholm S.W."/>
        </authorList>
    </citation>
    <scope>NUCLEOTIDE SEQUENCE [LARGE SCALE GENOMIC DNA]</scope>
    <source>
        <strain evidence="14">MIT 9211</strain>
    </source>
</reference>
<keyword evidence="9 12" id="KW-0862">Zinc</keyword>
<feature type="binding site" evidence="12">
    <location>
        <position position="83"/>
    </location>
    <ligand>
        <name>Zn(2+)</name>
        <dbReference type="ChEBI" id="CHEBI:29105"/>
    </ligand>
</feature>
<dbReference type="PANTHER" id="PTHR33694">
    <property type="entry name" value="UDP-3-O-ACYL-N-ACETYLGLUCOSAMINE DEACETYLASE 1, MITOCHONDRIAL-RELATED"/>
    <property type="match status" value="1"/>
</dbReference>
<feature type="binding site" evidence="12">
    <location>
        <position position="244"/>
    </location>
    <ligand>
        <name>Zn(2+)</name>
        <dbReference type="ChEBI" id="CHEBI:29105"/>
    </ligand>
</feature>
<feature type="binding site" evidence="12">
    <location>
        <position position="240"/>
    </location>
    <ligand>
        <name>Zn(2+)</name>
        <dbReference type="ChEBI" id="CHEBI:29105"/>
    </ligand>
</feature>
<keyword evidence="6 12" id="KW-0441">Lipid A biosynthesis</keyword>
<dbReference type="NCBIfam" id="TIGR00325">
    <property type="entry name" value="lpxC"/>
    <property type="match status" value="1"/>
</dbReference>
<dbReference type="InterPro" id="IPR020568">
    <property type="entry name" value="Ribosomal_Su5_D2-typ_SF"/>
</dbReference>
<proteinExistence type="inferred from homology"/>
<dbReference type="UniPathway" id="UPA00359">
    <property type="reaction ID" value="UER00478"/>
</dbReference>
<evidence type="ECO:0000256" key="2">
    <source>
        <dbReference type="ARBA" id="ARBA00002923"/>
    </source>
</evidence>
<dbReference type="Pfam" id="PF03331">
    <property type="entry name" value="LpxC"/>
    <property type="match status" value="1"/>
</dbReference>
<dbReference type="Proteomes" id="UP000000788">
    <property type="component" value="Chromosome"/>
</dbReference>
<gene>
    <name evidence="12 13" type="primary">lpxC</name>
    <name evidence="13" type="ordered locus">P9211_13911</name>
</gene>
<dbReference type="InterPro" id="IPR011334">
    <property type="entry name" value="UDP-acyl_GlcNac_deAcase_C"/>
</dbReference>
<accession>A9BBW0</accession>
<protein>
    <recommendedName>
        <fullName evidence="4 12">UDP-3-O-acyl-N-acetylglucosamine deacetylase</fullName>
        <shortName evidence="12">UDP-3-O-acyl-GlcNAc deacetylase</shortName>
        <ecNumber evidence="4 12">3.5.1.108</ecNumber>
    </recommendedName>
    <alternativeName>
        <fullName evidence="12">UDP-3-O-[R-3-hydroxymyristoyl]-N-acetylglucosamine deacetylase</fullName>
    </alternativeName>
</protein>
<evidence type="ECO:0000256" key="8">
    <source>
        <dbReference type="ARBA" id="ARBA00022801"/>
    </source>
</evidence>
<dbReference type="KEGG" id="pmj:P9211_13911"/>
<dbReference type="GO" id="GO:0103117">
    <property type="term" value="F:UDP-3-O-acyl-N-acetylglucosamine deacetylase activity"/>
    <property type="evidence" value="ECO:0007669"/>
    <property type="project" value="UniProtKB-UniRule"/>
</dbReference>
<name>A9BBW0_PROM4</name>